<evidence type="ECO:0000256" key="4">
    <source>
        <dbReference type="SAM" id="MobiDB-lite"/>
    </source>
</evidence>
<keyword evidence="3" id="KW-0720">Serine protease</keyword>
<dbReference type="Pfam" id="PF13365">
    <property type="entry name" value="Trypsin_2"/>
    <property type="match status" value="1"/>
</dbReference>
<evidence type="ECO:0000256" key="2">
    <source>
        <dbReference type="ARBA" id="ARBA00022801"/>
    </source>
</evidence>
<evidence type="ECO:0000313" key="7">
    <source>
        <dbReference type="EMBL" id="QDT12059.1"/>
    </source>
</evidence>
<keyword evidence="2" id="KW-0378">Hydrolase</keyword>
<evidence type="ECO:0000259" key="6">
    <source>
        <dbReference type="Pfam" id="PF17815"/>
    </source>
</evidence>
<organism evidence="7 8">
    <name type="scientific">Stieleria marina</name>
    <dbReference type="NCBI Taxonomy" id="1930275"/>
    <lineage>
        <taxon>Bacteria</taxon>
        <taxon>Pseudomonadati</taxon>
        <taxon>Planctomycetota</taxon>
        <taxon>Planctomycetia</taxon>
        <taxon>Pirellulales</taxon>
        <taxon>Pirellulaceae</taxon>
        <taxon>Stieleria</taxon>
    </lineage>
</organism>
<dbReference type="SUPFAM" id="SSF50156">
    <property type="entry name" value="PDZ domain-like"/>
    <property type="match status" value="1"/>
</dbReference>
<dbReference type="InterPro" id="IPR046449">
    <property type="entry name" value="DEGP_PDZ_sf"/>
</dbReference>
<dbReference type="AlphaFoldDB" id="A0A517NY70"/>
<dbReference type="InterPro" id="IPR043504">
    <property type="entry name" value="Peptidase_S1_PA_chymotrypsin"/>
</dbReference>
<keyword evidence="1 7" id="KW-0645">Protease</keyword>
<dbReference type="Gene3D" id="2.40.10.10">
    <property type="entry name" value="Trypsin-like serine proteases"/>
    <property type="match status" value="2"/>
</dbReference>
<keyword evidence="8" id="KW-1185">Reference proteome</keyword>
<dbReference type="PRINTS" id="PR00834">
    <property type="entry name" value="PROTEASES2C"/>
</dbReference>
<reference evidence="7 8" key="1">
    <citation type="submission" date="2019-02" db="EMBL/GenBank/DDBJ databases">
        <title>Deep-cultivation of Planctomycetes and their phenomic and genomic characterization uncovers novel biology.</title>
        <authorList>
            <person name="Wiegand S."/>
            <person name="Jogler M."/>
            <person name="Boedeker C."/>
            <person name="Pinto D."/>
            <person name="Vollmers J."/>
            <person name="Rivas-Marin E."/>
            <person name="Kohn T."/>
            <person name="Peeters S.H."/>
            <person name="Heuer A."/>
            <person name="Rast P."/>
            <person name="Oberbeckmann S."/>
            <person name="Bunk B."/>
            <person name="Jeske O."/>
            <person name="Meyerdierks A."/>
            <person name="Storesund J.E."/>
            <person name="Kallscheuer N."/>
            <person name="Luecker S."/>
            <person name="Lage O.M."/>
            <person name="Pohl T."/>
            <person name="Merkel B.J."/>
            <person name="Hornburger P."/>
            <person name="Mueller R.-W."/>
            <person name="Bruemmer F."/>
            <person name="Labrenz M."/>
            <person name="Spormann A.M."/>
            <person name="Op den Camp H."/>
            <person name="Overmann J."/>
            <person name="Amann R."/>
            <person name="Jetten M.S.M."/>
            <person name="Mascher T."/>
            <person name="Medema M.H."/>
            <person name="Devos D.P."/>
            <person name="Kaster A.-K."/>
            <person name="Ovreas L."/>
            <person name="Rohde M."/>
            <person name="Galperin M.Y."/>
            <person name="Jogler C."/>
        </authorList>
    </citation>
    <scope>NUCLEOTIDE SEQUENCE [LARGE SCALE GENOMIC DNA]</scope>
    <source>
        <strain evidence="7 8">K23_9</strain>
    </source>
</reference>
<protein>
    <submittedName>
        <fullName evidence="7">Serine protease HhoB</fullName>
    </submittedName>
</protein>
<feature type="region of interest" description="Disordered" evidence="4">
    <location>
        <begin position="38"/>
        <end position="58"/>
    </location>
</feature>
<dbReference type="Pfam" id="PF17815">
    <property type="entry name" value="PDZ_3"/>
    <property type="match status" value="1"/>
</dbReference>
<accession>A0A517NY70</accession>
<dbReference type="Gene3D" id="2.30.42.10">
    <property type="match status" value="1"/>
</dbReference>
<dbReference type="InterPro" id="IPR036034">
    <property type="entry name" value="PDZ_sf"/>
</dbReference>
<dbReference type="EMBL" id="CP036526">
    <property type="protein sequence ID" value="QDT12059.1"/>
    <property type="molecule type" value="Genomic_DNA"/>
</dbReference>
<dbReference type="GO" id="GO:0006508">
    <property type="term" value="P:proteolysis"/>
    <property type="evidence" value="ECO:0007669"/>
    <property type="project" value="UniProtKB-KW"/>
</dbReference>
<dbReference type="InterPro" id="IPR009003">
    <property type="entry name" value="Peptidase_S1_PA"/>
</dbReference>
<evidence type="ECO:0000313" key="8">
    <source>
        <dbReference type="Proteomes" id="UP000319817"/>
    </source>
</evidence>
<dbReference type="PANTHER" id="PTHR45980:SF9">
    <property type="entry name" value="PROTEASE DO-LIKE 10, MITOCHONDRIAL-RELATED"/>
    <property type="match status" value="1"/>
</dbReference>
<dbReference type="SUPFAM" id="SSF50494">
    <property type="entry name" value="Trypsin-like serine proteases"/>
    <property type="match status" value="1"/>
</dbReference>
<evidence type="ECO:0000256" key="5">
    <source>
        <dbReference type="SAM" id="SignalP"/>
    </source>
</evidence>
<dbReference type="InterPro" id="IPR001940">
    <property type="entry name" value="Peptidase_S1C"/>
</dbReference>
<dbReference type="GO" id="GO:0004252">
    <property type="term" value="F:serine-type endopeptidase activity"/>
    <property type="evidence" value="ECO:0007669"/>
    <property type="project" value="InterPro"/>
</dbReference>
<dbReference type="OrthoDB" id="9758917at2"/>
<sequence precursor="true">MLRVVFAAGALLSFGVLSTQAQLGDTAVETAEVAVQEDVSANQNPDGELDAKEDTADDSEVGSVRSAVVKIYSIRRSHSLSSPWKRLTSSTVTGSGFVLSPTEVLTNYHVVAMTTDVSVSLNGQSERLSGRVKAIAPGLDIALIELEEPLPDRIKPLPVAKKTPKGGTQIQVYGYPKGGDALSITEGVISRMEHVRYKYNARGLRTQIDAPLNSGNSGGPMIADGKVLGIAFSGLSSSNDIGYAIPCEELNVILDDMQDGTYDGKPQLWISTSTLASKEMRKWLKMPSGATGIRFARMPIPVDDYPLQSNDVITHVGEFEVNNLGKVNLDSNTQVTYTYAVDQAASNGKVPLKILRDGKPMEIEVPVFRDSHLLLDYMIEQQPTYFVYGPIVFGVATVELLSSFDLAIKRGGRTGAGIAALVASMQERENPLFMRRYECVKDDAEELVIVTKLIRNRMTRDTSLGLPAVVRSINGQPIKTIKQAAEVLAALEDELLVIEFDDNRSSTIVLDRKAIEKAHDQIMEDNGIVKAASKNLRDVWDR</sequence>
<keyword evidence="5" id="KW-0732">Signal</keyword>
<dbReference type="Gene3D" id="3.20.190.20">
    <property type="match status" value="1"/>
</dbReference>
<evidence type="ECO:0000256" key="1">
    <source>
        <dbReference type="ARBA" id="ARBA00022670"/>
    </source>
</evidence>
<feature type="chain" id="PRO_5022169301" evidence="5">
    <location>
        <begin position="22"/>
        <end position="542"/>
    </location>
</feature>
<dbReference type="InterPro" id="IPR041517">
    <property type="entry name" value="DEGP_PDZ"/>
</dbReference>
<proteinExistence type="predicted"/>
<dbReference type="RefSeq" id="WP_145419791.1">
    <property type="nucleotide sequence ID" value="NZ_CP036526.1"/>
</dbReference>
<name>A0A517NY70_9BACT</name>
<feature type="signal peptide" evidence="5">
    <location>
        <begin position="1"/>
        <end position="21"/>
    </location>
</feature>
<gene>
    <name evidence="7" type="primary">hhoB_1</name>
    <name evidence="7" type="ORF">K239x_40670</name>
</gene>
<evidence type="ECO:0000256" key="3">
    <source>
        <dbReference type="ARBA" id="ARBA00022825"/>
    </source>
</evidence>
<feature type="domain" description="Protease Do-like PDZ" evidence="6">
    <location>
        <begin position="379"/>
        <end position="534"/>
    </location>
</feature>
<dbReference type="Proteomes" id="UP000319817">
    <property type="component" value="Chromosome"/>
</dbReference>
<dbReference type="PANTHER" id="PTHR45980">
    <property type="match status" value="1"/>
</dbReference>